<dbReference type="InterPro" id="IPR036388">
    <property type="entry name" value="WH-like_DNA-bd_sf"/>
</dbReference>
<keyword evidence="7" id="KW-1185">Reference proteome</keyword>
<sequence length="323" mass="37143">MCAYGLKNANIELTNAKIESEYMELQQIKYFLTLAQELHFWNTAERMFITQSALSRQIKALEDELGIQLFERSKRNVKLTEAGAFLRDQWLPLLDEINRIHMQARKIHDGAFGSIRIGYPGSIAYSFMPELIISISRTLPELKVELVEPTDISFEQLLLNYQMDLAFRRDPAVNPSLQSTCLYSEPFVLVVPYNHWLNEQNFTGLHDLKNEKFILSNLAQTTFYTSSLRQILEDHDFNPNVYIETDFGGMVLGLVSKGLGVSILPYSYSFSALPNVRFITLPYKMSLYVTWRRDDKSAVLRNILQQVQETASKFVSDSSLPVN</sequence>
<dbReference type="CDD" id="cd08414">
    <property type="entry name" value="PBP2_LTTR_aromatics_like"/>
    <property type="match status" value="1"/>
</dbReference>
<reference evidence="7" key="1">
    <citation type="journal article" date="2019" name="Int. J. Syst. Evol. Microbiol.">
        <title>The Global Catalogue of Microorganisms (GCM) 10K type strain sequencing project: providing services to taxonomists for standard genome sequencing and annotation.</title>
        <authorList>
            <consortium name="The Broad Institute Genomics Platform"/>
            <consortium name="The Broad Institute Genome Sequencing Center for Infectious Disease"/>
            <person name="Wu L."/>
            <person name="Ma J."/>
        </authorList>
    </citation>
    <scope>NUCLEOTIDE SEQUENCE [LARGE SCALE GENOMIC DNA]</scope>
    <source>
        <strain evidence="7">JCM 16545</strain>
    </source>
</reference>
<dbReference type="RefSeq" id="WP_229961726.1">
    <property type="nucleotide sequence ID" value="NZ_JAJJWI010000014.1"/>
</dbReference>
<dbReference type="PRINTS" id="PR00039">
    <property type="entry name" value="HTHLYSR"/>
</dbReference>
<feature type="domain" description="HTH lysR-type" evidence="5">
    <location>
        <begin position="23"/>
        <end position="80"/>
    </location>
</feature>
<dbReference type="Proteomes" id="UP001597369">
    <property type="component" value="Unassembled WGS sequence"/>
</dbReference>
<evidence type="ECO:0000259" key="5">
    <source>
        <dbReference type="PROSITE" id="PS50931"/>
    </source>
</evidence>
<dbReference type="InterPro" id="IPR000847">
    <property type="entry name" value="LysR_HTH_N"/>
</dbReference>
<accession>A0ABW4X2F1</accession>
<dbReference type="PROSITE" id="PS50931">
    <property type="entry name" value="HTH_LYSR"/>
    <property type="match status" value="1"/>
</dbReference>
<evidence type="ECO:0000256" key="2">
    <source>
        <dbReference type="ARBA" id="ARBA00023015"/>
    </source>
</evidence>
<gene>
    <name evidence="6" type="ORF">ACFSKU_15710</name>
</gene>
<evidence type="ECO:0000313" key="7">
    <source>
        <dbReference type="Proteomes" id="UP001597369"/>
    </source>
</evidence>
<dbReference type="InterPro" id="IPR036390">
    <property type="entry name" value="WH_DNA-bd_sf"/>
</dbReference>
<dbReference type="Gene3D" id="1.10.10.10">
    <property type="entry name" value="Winged helix-like DNA-binding domain superfamily/Winged helix DNA-binding domain"/>
    <property type="match status" value="1"/>
</dbReference>
<proteinExistence type="inferred from homology"/>
<name>A0ABW4X2F1_9BACT</name>
<evidence type="ECO:0000313" key="6">
    <source>
        <dbReference type="EMBL" id="MFD2068335.1"/>
    </source>
</evidence>
<dbReference type="Pfam" id="PF00126">
    <property type="entry name" value="HTH_1"/>
    <property type="match status" value="1"/>
</dbReference>
<protein>
    <submittedName>
        <fullName evidence="6">LysR family transcriptional regulator</fullName>
    </submittedName>
</protein>
<dbReference type="PANTHER" id="PTHR30346:SF28">
    <property type="entry name" value="HTH-TYPE TRANSCRIPTIONAL REGULATOR CYNR"/>
    <property type="match status" value="1"/>
</dbReference>
<dbReference type="InterPro" id="IPR005119">
    <property type="entry name" value="LysR_subst-bd"/>
</dbReference>
<keyword evidence="4" id="KW-0804">Transcription</keyword>
<keyword evidence="3" id="KW-0238">DNA-binding</keyword>
<evidence type="ECO:0000256" key="4">
    <source>
        <dbReference type="ARBA" id="ARBA00023163"/>
    </source>
</evidence>
<evidence type="ECO:0000256" key="3">
    <source>
        <dbReference type="ARBA" id="ARBA00023125"/>
    </source>
</evidence>
<organism evidence="6 7">
    <name type="scientific">Pontibacter silvestris</name>
    <dbReference type="NCBI Taxonomy" id="2305183"/>
    <lineage>
        <taxon>Bacteria</taxon>
        <taxon>Pseudomonadati</taxon>
        <taxon>Bacteroidota</taxon>
        <taxon>Cytophagia</taxon>
        <taxon>Cytophagales</taxon>
        <taxon>Hymenobacteraceae</taxon>
        <taxon>Pontibacter</taxon>
    </lineage>
</organism>
<dbReference type="Pfam" id="PF03466">
    <property type="entry name" value="LysR_substrate"/>
    <property type="match status" value="1"/>
</dbReference>
<dbReference type="EMBL" id="JBHUHV010000052">
    <property type="protein sequence ID" value="MFD2068335.1"/>
    <property type="molecule type" value="Genomic_DNA"/>
</dbReference>
<dbReference type="SUPFAM" id="SSF46785">
    <property type="entry name" value="Winged helix' DNA-binding domain"/>
    <property type="match status" value="1"/>
</dbReference>
<comment type="caution">
    <text evidence="6">The sequence shown here is derived from an EMBL/GenBank/DDBJ whole genome shotgun (WGS) entry which is preliminary data.</text>
</comment>
<dbReference type="SUPFAM" id="SSF53850">
    <property type="entry name" value="Periplasmic binding protein-like II"/>
    <property type="match status" value="1"/>
</dbReference>
<keyword evidence="2" id="KW-0805">Transcription regulation</keyword>
<evidence type="ECO:0000256" key="1">
    <source>
        <dbReference type="ARBA" id="ARBA00009437"/>
    </source>
</evidence>
<dbReference type="PANTHER" id="PTHR30346">
    <property type="entry name" value="TRANSCRIPTIONAL DUAL REGULATOR HCAR-RELATED"/>
    <property type="match status" value="1"/>
</dbReference>
<comment type="similarity">
    <text evidence="1">Belongs to the LysR transcriptional regulatory family.</text>
</comment>
<dbReference type="Gene3D" id="3.40.190.10">
    <property type="entry name" value="Periplasmic binding protein-like II"/>
    <property type="match status" value="2"/>
</dbReference>